<dbReference type="EMBL" id="JAVDTF010000001">
    <property type="protein sequence ID" value="MDR6783357.1"/>
    <property type="molecule type" value="Genomic_DNA"/>
</dbReference>
<comment type="caution">
    <text evidence="1">The sequence shown here is derived from an EMBL/GenBank/DDBJ whole genome shotgun (WGS) entry which is preliminary data.</text>
</comment>
<protein>
    <submittedName>
        <fullName evidence="1">Lysophospholipase L1-like esterase</fullName>
    </submittedName>
</protein>
<evidence type="ECO:0000313" key="1">
    <source>
        <dbReference type="EMBL" id="MDR6783357.1"/>
    </source>
</evidence>
<gene>
    <name evidence="1" type="ORF">J2X78_001909</name>
</gene>
<keyword evidence="2" id="KW-1185">Reference proteome</keyword>
<name>A0ACC6KVU3_9SPHI</name>
<accession>A0ACC6KVU3</accession>
<organism evidence="1 2">
    <name type="scientific">Pedobacter africanus</name>
    <dbReference type="NCBI Taxonomy" id="151894"/>
    <lineage>
        <taxon>Bacteria</taxon>
        <taxon>Pseudomonadati</taxon>
        <taxon>Bacteroidota</taxon>
        <taxon>Sphingobacteriia</taxon>
        <taxon>Sphingobacteriales</taxon>
        <taxon>Sphingobacteriaceae</taxon>
        <taxon>Pedobacter</taxon>
    </lineage>
</organism>
<evidence type="ECO:0000313" key="2">
    <source>
        <dbReference type="Proteomes" id="UP001246858"/>
    </source>
</evidence>
<sequence>MKERLLFILMMLTVTAPCTAQVAIPSAYLNDIKTEMGKQWPKNRTINLVFHGHSVPSGYWANHEVHTLESYPYLLLKSLKTLYPYAVINVITTSIGGENAIKGEARFVQDVLPYKPDVLFVDYALNDRAAGLEKTKEAWEKMIQKALEAKIKVILLTPSPDTRSDIFAKDSKSLSAHADQIRALAAKYHIGLADPFNLFQEIQKKGQMAEYMSQVNHPNLKGHEIISGELMKWFR</sequence>
<reference evidence="1" key="1">
    <citation type="submission" date="2023-07" db="EMBL/GenBank/DDBJ databases">
        <title>Sorghum-associated microbial communities from plants grown in Nebraska, USA.</title>
        <authorList>
            <person name="Schachtman D."/>
        </authorList>
    </citation>
    <scope>NUCLEOTIDE SEQUENCE</scope>
    <source>
        <strain evidence="1">2697</strain>
    </source>
</reference>
<proteinExistence type="predicted"/>
<dbReference type="Proteomes" id="UP001246858">
    <property type="component" value="Unassembled WGS sequence"/>
</dbReference>